<accession>A0AAV4ULY4</accession>
<comment type="caution">
    <text evidence="1">The sequence shown here is derived from an EMBL/GenBank/DDBJ whole genome shotgun (WGS) entry which is preliminary data.</text>
</comment>
<evidence type="ECO:0000313" key="2">
    <source>
        <dbReference type="Proteomes" id="UP001054945"/>
    </source>
</evidence>
<keyword evidence="2" id="KW-1185">Reference proteome</keyword>
<organism evidence="1 2">
    <name type="scientific">Caerostris extrusa</name>
    <name type="common">Bark spider</name>
    <name type="synonym">Caerostris bankana</name>
    <dbReference type="NCBI Taxonomy" id="172846"/>
    <lineage>
        <taxon>Eukaryota</taxon>
        <taxon>Metazoa</taxon>
        <taxon>Ecdysozoa</taxon>
        <taxon>Arthropoda</taxon>
        <taxon>Chelicerata</taxon>
        <taxon>Arachnida</taxon>
        <taxon>Araneae</taxon>
        <taxon>Araneomorphae</taxon>
        <taxon>Entelegynae</taxon>
        <taxon>Araneoidea</taxon>
        <taxon>Araneidae</taxon>
        <taxon>Caerostris</taxon>
    </lineage>
</organism>
<gene>
    <name evidence="1" type="ORF">CEXT_224701</name>
</gene>
<name>A0AAV4ULY4_CAEEX</name>
<sequence length="74" mass="8033">MHAGSITNVKQCDDKVVRNECQRISGLESHNRGLHVPVRKMTLAARTALGFGVRSTLLIGLGTRAMPFTGMQPT</sequence>
<dbReference type="AlphaFoldDB" id="A0AAV4ULY4"/>
<protein>
    <submittedName>
        <fullName evidence="1">Uncharacterized protein</fullName>
    </submittedName>
</protein>
<reference evidence="1 2" key="1">
    <citation type="submission" date="2021-06" db="EMBL/GenBank/DDBJ databases">
        <title>Caerostris extrusa draft genome.</title>
        <authorList>
            <person name="Kono N."/>
            <person name="Arakawa K."/>
        </authorList>
    </citation>
    <scope>NUCLEOTIDE SEQUENCE [LARGE SCALE GENOMIC DNA]</scope>
</reference>
<dbReference type="EMBL" id="BPLR01013093">
    <property type="protein sequence ID" value="GIY58715.1"/>
    <property type="molecule type" value="Genomic_DNA"/>
</dbReference>
<proteinExistence type="predicted"/>
<dbReference type="Proteomes" id="UP001054945">
    <property type="component" value="Unassembled WGS sequence"/>
</dbReference>
<evidence type="ECO:0000313" key="1">
    <source>
        <dbReference type="EMBL" id="GIY58715.1"/>
    </source>
</evidence>